<dbReference type="NCBIfam" id="TIGR00254">
    <property type="entry name" value="GGDEF"/>
    <property type="match status" value="1"/>
</dbReference>
<dbReference type="Pfam" id="PF00990">
    <property type="entry name" value="GGDEF"/>
    <property type="match status" value="1"/>
</dbReference>
<dbReference type="InterPro" id="IPR052163">
    <property type="entry name" value="DGC-Regulatory_Protein"/>
</dbReference>
<evidence type="ECO:0000256" key="3">
    <source>
        <dbReference type="ARBA" id="ARBA00022692"/>
    </source>
</evidence>
<comment type="subcellular location">
    <subcellularLocation>
        <location evidence="1">Cell membrane</location>
        <topology evidence="1">Multi-pass membrane protein</topology>
    </subcellularLocation>
</comment>
<keyword evidence="3 6" id="KW-0812">Transmembrane</keyword>
<dbReference type="SUPFAM" id="SSF55073">
    <property type="entry name" value="Nucleotide cyclase"/>
    <property type="match status" value="1"/>
</dbReference>
<organism evidence="9 10">
    <name type="scientific">Pseudoduganella lurida</name>
    <dbReference type="NCBI Taxonomy" id="1036180"/>
    <lineage>
        <taxon>Bacteria</taxon>
        <taxon>Pseudomonadati</taxon>
        <taxon>Pseudomonadota</taxon>
        <taxon>Betaproteobacteria</taxon>
        <taxon>Burkholderiales</taxon>
        <taxon>Oxalobacteraceae</taxon>
        <taxon>Telluria group</taxon>
        <taxon>Pseudoduganella</taxon>
    </lineage>
</organism>
<dbReference type="RefSeq" id="WP_229473786.1">
    <property type="nucleotide sequence ID" value="NZ_VLLB01000001.1"/>
</dbReference>
<dbReference type="SUPFAM" id="SSF158472">
    <property type="entry name" value="HAMP domain-like"/>
    <property type="match status" value="1"/>
</dbReference>
<dbReference type="CDD" id="cd12914">
    <property type="entry name" value="PDC1_DGC_like"/>
    <property type="match status" value="1"/>
</dbReference>
<dbReference type="Gene3D" id="6.10.340.10">
    <property type="match status" value="1"/>
</dbReference>
<dbReference type="Pfam" id="PF02743">
    <property type="entry name" value="dCache_1"/>
    <property type="match status" value="1"/>
</dbReference>
<dbReference type="Proteomes" id="UP000318431">
    <property type="component" value="Unassembled WGS sequence"/>
</dbReference>
<evidence type="ECO:0000256" key="2">
    <source>
        <dbReference type="ARBA" id="ARBA00022475"/>
    </source>
</evidence>
<dbReference type="EMBL" id="VLLB01000001">
    <property type="protein sequence ID" value="TWI69517.1"/>
    <property type="molecule type" value="Genomic_DNA"/>
</dbReference>
<dbReference type="Pfam" id="PF00672">
    <property type="entry name" value="HAMP"/>
    <property type="match status" value="1"/>
</dbReference>
<dbReference type="SMART" id="SM00267">
    <property type="entry name" value="GGDEF"/>
    <property type="match status" value="1"/>
</dbReference>
<evidence type="ECO:0000313" key="10">
    <source>
        <dbReference type="Proteomes" id="UP000318431"/>
    </source>
</evidence>
<dbReference type="InterPro" id="IPR029787">
    <property type="entry name" value="Nucleotide_cyclase"/>
</dbReference>
<protein>
    <submittedName>
        <fullName evidence="9">Diguanylate cyclase (GGDEF)-like protein</fullName>
    </submittedName>
</protein>
<comment type="caution">
    <text evidence="9">The sequence shown here is derived from an EMBL/GenBank/DDBJ whole genome shotgun (WGS) entry which is preliminary data.</text>
</comment>
<reference evidence="9 10" key="1">
    <citation type="journal article" date="2015" name="Stand. Genomic Sci.">
        <title>Genomic Encyclopedia of Bacterial and Archaeal Type Strains, Phase III: the genomes of soil and plant-associated and newly described type strains.</title>
        <authorList>
            <person name="Whitman W.B."/>
            <person name="Woyke T."/>
            <person name="Klenk H.P."/>
            <person name="Zhou Y."/>
            <person name="Lilburn T.G."/>
            <person name="Beck B.J."/>
            <person name="De Vos P."/>
            <person name="Vandamme P."/>
            <person name="Eisen J.A."/>
            <person name="Garrity G."/>
            <person name="Hugenholtz P."/>
            <person name="Kyrpides N.C."/>
        </authorList>
    </citation>
    <scope>NUCLEOTIDE SEQUENCE [LARGE SCALE GENOMIC DNA]</scope>
    <source>
        <strain evidence="9 10">CGMCC 1.10822</strain>
    </source>
</reference>
<dbReference type="Gene3D" id="3.30.450.20">
    <property type="entry name" value="PAS domain"/>
    <property type="match status" value="1"/>
</dbReference>
<name>A0A562RKD2_9BURK</name>
<dbReference type="PANTHER" id="PTHR46663">
    <property type="entry name" value="DIGUANYLATE CYCLASE DGCT-RELATED"/>
    <property type="match status" value="1"/>
</dbReference>
<keyword evidence="5 6" id="KW-0472">Membrane</keyword>
<evidence type="ECO:0000259" key="7">
    <source>
        <dbReference type="PROSITE" id="PS50885"/>
    </source>
</evidence>
<proteinExistence type="predicted"/>
<evidence type="ECO:0000256" key="1">
    <source>
        <dbReference type="ARBA" id="ARBA00004651"/>
    </source>
</evidence>
<dbReference type="CDD" id="cd01949">
    <property type="entry name" value="GGDEF"/>
    <property type="match status" value="1"/>
</dbReference>
<dbReference type="InterPro" id="IPR043128">
    <property type="entry name" value="Rev_trsase/Diguanyl_cyclase"/>
</dbReference>
<keyword evidence="10" id="KW-1185">Reference proteome</keyword>
<feature type="transmembrane region" description="Helical" evidence="6">
    <location>
        <begin position="289"/>
        <end position="307"/>
    </location>
</feature>
<sequence>MLSAIHHFTSFKFKISFLVTSMVLIAGLGVGGISLLIAEVQMHRVIASQELSTLAGAAAFIDSDVRARQLALRTIAEEARAHNLDAAGLQALLEAHQGLADDFANVTAFDTHGDLVASLRDRRERRINITSRLHFQETLATGKGVISLPYRSALLERPVFAVTQPLFDAYGRQYAMLVGAVDLLRPTFVAQIEALRTSGKGYLFITTQDGTIVHHPRTELILTQPSGDNRPAVEAALTAPEGWRTDILDDGTPSLVVFKRLSHVGWTVAVSYPLRAAFAPMAAVRNNTVAAAGLFTALAGVFGWLFVKTLTQPLDQLQHKVEAMGRGKTDIDVFNVDARDEFGLLSRALYRLSQLRQQSEDELKRMASTDVLTGAHNRRMFDQFLPTALARARRAGEQVAVAFLDVDRFKAINDTHGHGVGDAVLVEFTRRLQGAVRCTDTVARLAGDEFVIVYEQLHAVEEAHQLGAKIMTAMAAPFRIGDLVLRVTTSVGIAVARHASSAEAIMHSADYALYGVKAAGRNGYAVNVVGAEKLASVHGHQTMAQLVNRSLAARFRALPSERASPSLAAST</sequence>
<dbReference type="GO" id="GO:0003824">
    <property type="term" value="F:catalytic activity"/>
    <property type="evidence" value="ECO:0007669"/>
    <property type="project" value="UniProtKB-ARBA"/>
</dbReference>
<dbReference type="PANTHER" id="PTHR46663:SF2">
    <property type="entry name" value="GGDEF DOMAIN-CONTAINING PROTEIN"/>
    <property type="match status" value="1"/>
</dbReference>
<evidence type="ECO:0000313" key="9">
    <source>
        <dbReference type="EMBL" id="TWI69517.1"/>
    </source>
</evidence>
<dbReference type="PROSITE" id="PS50887">
    <property type="entry name" value="GGDEF"/>
    <property type="match status" value="1"/>
</dbReference>
<gene>
    <name evidence="9" type="ORF">IP91_00586</name>
</gene>
<dbReference type="PROSITE" id="PS50885">
    <property type="entry name" value="HAMP"/>
    <property type="match status" value="1"/>
</dbReference>
<dbReference type="GO" id="GO:0007165">
    <property type="term" value="P:signal transduction"/>
    <property type="evidence" value="ECO:0007669"/>
    <property type="project" value="InterPro"/>
</dbReference>
<dbReference type="GO" id="GO:0005886">
    <property type="term" value="C:plasma membrane"/>
    <property type="evidence" value="ECO:0007669"/>
    <property type="project" value="UniProtKB-SubCell"/>
</dbReference>
<evidence type="ECO:0000256" key="4">
    <source>
        <dbReference type="ARBA" id="ARBA00022989"/>
    </source>
</evidence>
<dbReference type="Gene3D" id="3.30.70.270">
    <property type="match status" value="1"/>
</dbReference>
<feature type="domain" description="HAMP" evidence="7">
    <location>
        <begin position="308"/>
        <end position="361"/>
    </location>
</feature>
<dbReference type="InterPro" id="IPR003660">
    <property type="entry name" value="HAMP_dom"/>
</dbReference>
<feature type="domain" description="GGDEF" evidence="8">
    <location>
        <begin position="397"/>
        <end position="529"/>
    </location>
</feature>
<keyword evidence="4 6" id="KW-1133">Transmembrane helix</keyword>
<evidence type="ECO:0000259" key="8">
    <source>
        <dbReference type="PROSITE" id="PS50887"/>
    </source>
</evidence>
<dbReference type="InterPro" id="IPR000160">
    <property type="entry name" value="GGDEF_dom"/>
</dbReference>
<dbReference type="FunFam" id="3.30.70.270:FF:000001">
    <property type="entry name" value="Diguanylate cyclase domain protein"/>
    <property type="match status" value="1"/>
</dbReference>
<evidence type="ECO:0000256" key="5">
    <source>
        <dbReference type="ARBA" id="ARBA00023136"/>
    </source>
</evidence>
<dbReference type="CDD" id="cd18774">
    <property type="entry name" value="PDC2_HK_sensor"/>
    <property type="match status" value="1"/>
</dbReference>
<accession>A0A562RKD2</accession>
<dbReference type="AlphaFoldDB" id="A0A562RKD2"/>
<dbReference type="InterPro" id="IPR033479">
    <property type="entry name" value="dCache_1"/>
</dbReference>
<evidence type="ECO:0000256" key="6">
    <source>
        <dbReference type="SAM" id="Phobius"/>
    </source>
</evidence>
<keyword evidence="2" id="KW-1003">Cell membrane</keyword>
<feature type="transmembrane region" description="Helical" evidence="6">
    <location>
        <begin position="15"/>
        <end position="38"/>
    </location>
</feature>